<name>W7XBP6_TETTS</name>
<evidence type="ECO:0000313" key="1">
    <source>
        <dbReference type="EMBL" id="EWS73818.1"/>
    </source>
</evidence>
<dbReference type="AlphaFoldDB" id="W7XBP6"/>
<keyword evidence="2" id="KW-1185">Reference proteome</keyword>
<reference evidence="2" key="1">
    <citation type="journal article" date="2006" name="PLoS Biol.">
        <title>Macronuclear genome sequence of the ciliate Tetrahymena thermophila, a model eukaryote.</title>
        <authorList>
            <person name="Eisen J.A."/>
            <person name="Coyne R.S."/>
            <person name="Wu M."/>
            <person name="Wu D."/>
            <person name="Thiagarajan M."/>
            <person name="Wortman J.R."/>
            <person name="Badger J.H."/>
            <person name="Ren Q."/>
            <person name="Amedeo P."/>
            <person name="Jones K.M."/>
            <person name="Tallon L.J."/>
            <person name="Delcher A.L."/>
            <person name="Salzberg S.L."/>
            <person name="Silva J.C."/>
            <person name="Haas B.J."/>
            <person name="Majoros W.H."/>
            <person name="Farzad M."/>
            <person name="Carlton J.M."/>
            <person name="Smith R.K. Jr."/>
            <person name="Garg J."/>
            <person name="Pearlman R.E."/>
            <person name="Karrer K.M."/>
            <person name="Sun L."/>
            <person name="Manning G."/>
            <person name="Elde N.C."/>
            <person name="Turkewitz A.P."/>
            <person name="Asai D.J."/>
            <person name="Wilkes D.E."/>
            <person name="Wang Y."/>
            <person name="Cai H."/>
            <person name="Collins K."/>
            <person name="Stewart B.A."/>
            <person name="Lee S.R."/>
            <person name="Wilamowska K."/>
            <person name="Weinberg Z."/>
            <person name="Ruzzo W.L."/>
            <person name="Wloga D."/>
            <person name="Gaertig J."/>
            <person name="Frankel J."/>
            <person name="Tsao C.-C."/>
            <person name="Gorovsky M.A."/>
            <person name="Keeling P.J."/>
            <person name="Waller R.F."/>
            <person name="Patron N.J."/>
            <person name="Cherry J.M."/>
            <person name="Stover N.A."/>
            <person name="Krieger C.J."/>
            <person name="del Toro C."/>
            <person name="Ryder H.F."/>
            <person name="Williamson S.C."/>
            <person name="Barbeau R.A."/>
            <person name="Hamilton E.P."/>
            <person name="Orias E."/>
        </authorList>
    </citation>
    <scope>NUCLEOTIDE SEQUENCE [LARGE SCALE GENOMIC DNA]</scope>
    <source>
        <strain evidence="2">SB210</strain>
    </source>
</reference>
<dbReference type="EMBL" id="GG662655">
    <property type="protein sequence ID" value="EWS73818.1"/>
    <property type="molecule type" value="Genomic_DNA"/>
</dbReference>
<protein>
    <submittedName>
        <fullName evidence="1">Uncharacterized protein</fullName>
    </submittedName>
</protein>
<dbReference type="Proteomes" id="UP000009168">
    <property type="component" value="Unassembled WGS sequence"/>
</dbReference>
<organism evidence="1 2">
    <name type="scientific">Tetrahymena thermophila (strain SB210)</name>
    <dbReference type="NCBI Taxonomy" id="312017"/>
    <lineage>
        <taxon>Eukaryota</taxon>
        <taxon>Sar</taxon>
        <taxon>Alveolata</taxon>
        <taxon>Ciliophora</taxon>
        <taxon>Intramacronucleata</taxon>
        <taxon>Oligohymenophorea</taxon>
        <taxon>Hymenostomatida</taxon>
        <taxon>Tetrahymenina</taxon>
        <taxon>Tetrahymenidae</taxon>
        <taxon>Tetrahymena</taxon>
    </lineage>
</organism>
<dbReference type="InParanoid" id="W7XBP6"/>
<evidence type="ECO:0000313" key="2">
    <source>
        <dbReference type="Proteomes" id="UP000009168"/>
    </source>
</evidence>
<accession>W7XBP6</accession>
<dbReference type="RefSeq" id="XP_012653641.1">
    <property type="nucleotide sequence ID" value="XM_012798187.1"/>
</dbReference>
<sequence length="199" mass="23957">MQTKLLQLQRRTLFFGGTKQLVQFYEIYLFKQKVLTQVLSNQIYLLIDQKNLNQLKFFTPHYCPWQHLQCNQFMKAIQQILSTTNQIIFESDQFTCLQEYKSTSKLIQNMTFQSLSTNLISLFQYHILKLYLISRYVQQFPLQDLFALNTLFQHRYFSTYFDRNVIRFDKQFIILNCQLLRCVQTDYLSSKASNNNDSK</sequence>
<gene>
    <name evidence="1" type="ORF">TTHERM_000753349</name>
</gene>
<proteinExistence type="predicted"/>
<dbReference type="KEGG" id="tet:TTHERM_000753349"/>
<dbReference type="GeneID" id="24440512"/>